<sequence length="454" mass="51933">MADEPPAIVVIIGNTSDPKERVMIWENVFSAAEELMWAVVDYDDVHSSLPEAPPGDLRKQLDKVCHNVLFKIAETQISFGQGIFLICPRLSHDSRAHLDRLLNLADENCSQVLIIECKGRNHESGSIDYVVSDIPYRILLLRHIPPLGSPDSLENFIRRYIWNLADARELFKQDNTSYTGKGKLRHFAHHHHLKLEESSGRICSVCAVPVSGPCYLCLDCEAFSLHKSCADLPQCMNLEGHIHPLTLASITWEMNELNDCSQFRHRGELDRVIECAICNLNITEEHKPVYGCLQCYSFFLHYECTILAEPIIRFDCHEHTLKLSSIKKPRGSYTFWCYACGNSGSKISYHCSECDLHLHVQCARILTPYVGKMCPHGQPLRLTSHVPKDDTDEYYCEVCANRRHPDYWIYYCKRCEYEAHPHCVLPRIPSYAYSEQVEVGGKTNIIDNDEDFSV</sequence>
<accession>A0ACB9NUB9</accession>
<gene>
    <name evidence="1" type="ORF">MLD38_024231</name>
</gene>
<keyword evidence="2" id="KW-1185">Reference proteome</keyword>
<comment type="caution">
    <text evidence="1">The sequence shown here is derived from an EMBL/GenBank/DDBJ whole genome shotgun (WGS) entry which is preliminary data.</text>
</comment>
<reference evidence="2" key="1">
    <citation type="journal article" date="2023" name="Front. Plant Sci.">
        <title>Chromosomal-level genome assembly of Melastoma candidum provides insights into trichome evolution.</title>
        <authorList>
            <person name="Zhong Y."/>
            <person name="Wu W."/>
            <person name="Sun C."/>
            <person name="Zou P."/>
            <person name="Liu Y."/>
            <person name="Dai S."/>
            <person name="Zhou R."/>
        </authorList>
    </citation>
    <scope>NUCLEOTIDE SEQUENCE [LARGE SCALE GENOMIC DNA]</scope>
</reference>
<name>A0ACB9NUB9_9MYRT</name>
<organism evidence="1 2">
    <name type="scientific">Melastoma candidum</name>
    <dbReference type="NCBI Taxonomy" id="119954"/>
    <lineage>
        <taxon>Eukaryota</taxon>
        <taxon>Viridiplantae</taxon>
        <taxon>Streptophyta</taxon>
        <taxon>Embryophyta</taxon>
        <taxon>Tracheophyta</taxon>
        <taxon>Spermatophyta</taxon>
        <taxon>Magnoliopsida</taxon>
        <taxon>eudicotyledons</taxon>
        <taxon>Gunneridae</taxon>
        <taxon>Pentapetalae</taxon>
        <taxon>rosids</taxon>
        <taxon>malvids</taxon>
        <taxon>Myrtales</taxon>
        <taxon>Melastomataceae</taxon>
        <taxon>Melastomatoideae</taxon>
        <taxon>Melastomateae</taxon>
        <taxon>Melastoma</taxon>
    </lineage>
</organism>
<proteinExistence type="predicted"/>
<dbReference type="EMBL" id="CM042886">
    <property type="protein sequence ID" value="KAI4339272.1"/>
    <property type="molecule type" value="Genomic_DNA"/>
</dbReference>
<evidence type="ECO:0000313" key="1">
    <source>
        <dbReference type="EMBL" id="KAI4339272.1"/>
    </source>
</evidence>
<evidence type="ECO:0000313" key="2">
    <source>
        <dbReference type="Proteomes" id="UP001057402"/>
    </source>
</evidence>
<protein>
    <submittedName>
        <fullName evidence="1">Uncharacterized protein</fullName>
    </submittedName>
</protein>
<dbReference type="Proteomes" id="UP001057402">
    <property type="component" value="Chromosome 7"/>
</dbReference>